<evidence type="ECO:0000313" key="2">
    <source>
        <dbReference type="Proteomes" id="UP000054926"/>
    </source>
</evidence>
<dbReference type="CDD" id="cd00580">
    <property type="entry name" value="CHMI"/>
    <property type="match status" value="1"/>
</dbReference>
<dbReference type="OrthoDB" id="9814215at2"/>
<dbReference type="EMBL" id="LNYY01000021">
    <property type="protein sequence ID" value="KTD66991.1"/>
    <property type="molecule type" value="Genomic_DNA"/>
</dbReference>
<proteinExistence type="predicted"/>
<accession>A0A0W0ZD34</accession>
<dbReference type="PANTHER" id="PTHR37950:SF1">
    <property type="entry name" value="4-HYDROXYPHENYLACETATE CATABOLISM PROTEIN"/>
    <property type="match status" value="1"/>
</dbReference>
<comment type="caution">
    <text evidence="1">The sequence shown here is derived from an EMBL/GenBank/DDBJ whole genome shotgun (WGS) entry which is preliminary data.</text>
</comment>
<dbReference type="InterPro" id="IPR004220">
    <property type="entry name" value="5-COMe_2-OHmuconate_Isoase"/>
</dbReference>
<dbReference type="Gene3D" id="3.30.429.10">
    <property type="entry name" value="Macrophage Migration Inhibitory Factor"/>
    <property type="match status" value="1"/>
</dbReference>
<dbReference type="EC" id="5.3.3.10" evidence="1"/>
<dbReference type="Pfam" id="PF02962">
    <property type="entry name" value="CHMI"/>
    <property type="match status" value="1"/>
</dbReference>
<dbReference type="STRING" id="947033.Lste_3197"/>
<keyword evidence="1" id="KW-0413">Isomerase</keyword>
<dbReference type="GO" id="GO:0008704">
    <property type="term" value="F:5-carboxymethyl-2-hydroxymuconate delta-isomerase activity"/>
    <property type="evidence" value="ECO:0007669"/>
    <property type="project" value="UniProtKB-EC"/>
</dbReference>
<dbReference type="AlphaFoldDB" id="A0A0W0ZD34"/>
<sequence length="117" mass="13472">MPHLILELSNNIKNTEHLSQLFDKLHHMLAEQLPTQLSGCRSRCVIHPLFFIGDQSEDNAFVHLTLKMLPGRDELKKKSIGKNLFDLLDDFFRVGQNQLNITLSVEILDLDPIYFKG</sequence>
<gene>
    <name evidence="1" type="primary">hpcD</name>
    <name evidence="1" type="ORF">Lste_3197</name>
</gene>
<keyword evidence="2" id="KW-1185">Reference proteome</keyword>
<dbReference type="PANTHER" id="PTHR37950">
    <property type="entry name" value="4-HYDROXYPHENYLACETATE CATABOLISM PROTEIN"/>
    <property type="match status" value="1"/>
</dbReference>
<dbReference type="PATRIC" id="fig|947033.5.peg.3403"/>
<dbReference type="RefSeq" id="WP_083504002.1">
    <property type="nucleotide sequence ID" value="NZ_DAIOMV010000002.1"/>
</dbReference>
<dbReference type="SUPFAM" id="SSF55331">
    <property type="entry name" value="Tautomerase/MIF"/>
    <property type="match status" value="1"/>
</dbReference>
<protein>
    <submittedName>
        <fullName evidence="1">5-carboxymethyl-2-hydroxymuconate Delta-isomerase</fullName>
        <ecNumber evidence="1">5.3.3.10</ecNumber>
    </submittedName>
</protein>
<organism evidence="1 2">
    <name type="scientific">Legionella steelei</name>
    <dbReference type="NCBI Taxonomy" id="947033"/>
    <lineage>
        <taxon>Bacteria</taxon>
        <taxon>Pseudomonadati</taxon>
        <taxon>Pseudomonadota</taxon>
        <taxon>Gammaproteobacteria</taxon>
        <taxon>Legionellales</taxon>
        <taxon>Legionellaceae</taxon>
        <taxon>Legionella</taxon>
    </lineage>
</organism>
<name>A0A0W0ZD34_9GAMM</name>
<reference evidence="1 2" key="1">
    <citation type="submission" date="2015-11" db="EMBL/GenBank/DDBJ databases">
        <title>Genomic analysis of 38 Legionella species identifies large and diverse effector repertoires.</title>
        <authorList>
            <person name="Burstein D."/>
            <person name="Amaro F."/>
            <person name="Zusman T."/>
            <person name="Lifshitz Z."/>
            <person name="Cohen O."/>
            <person name="Gilbert J.A."/>
            <person name="Pupko T."/>
            <person name="Shuman H.A."/>
            <person name="Segal G."/>
        </authorList>
    </citation>
    <scope>NUCLEOTIDE SEQUENCE [LARGE SCALE GENOMIC DNA]</scope>
    <source>
        <strain evidence="1 2">IMVS3376</strain>
    </source>
</reference>
<evidence type="ECO:0000313" key="1">
    <source>
        <dbReference type="EMBL" id="KTD66991.1"/>
    </source>
</evidence>
<dbReference type="Proteomes" id="UP000054926">
    <property type="component" value="Unassembled WGS sequence"/>
</dbReference>
<dbReference type="InterPro" id="IPR014347">
    <property type="entry name" value="Tautomerase/MIF_sf"/>
</dbReference>